<evidence type="ECO:0000256" key="2">
    <source>
        <dbReference type="SAM" id="MobiDB-lite"/>
    </source>
</evidence>
<feature type="compositionally biased region" description="Basic and acidic residues" evidence="2">
    <location>
        <begin position="266"/>
        <end position="299"/>
    </location>
</feature>
<dbReference type="InterPro" id="IPR036339">
    <property type="entry name" value="PUB-like_dom_sf"/>
</dbReference>
<evidence type="ECO:0000259" key="3">
    <source>
        <dbReference type="Pfam" id="PF09409"/>
    </source>
</evidence>
<keyword evidence="5" id="KW-1185">Reference proteome</keyword>
<feature type="compositionally biased region" description="Low complexity" evidence="2">
    <location>
        <begin position="36"/>
        <end position="48"/>
    </location>
</feature>
<dbReference type="SUPFAM" id="SSF143503">
    <property type="entry name" value="PUG domain-like"/>
    <property type="match status" value="1"/>
</dbReference>
<dbReference type="SMART" id="SM00580">
    <property type="entry name" value="PUG"/>
    <property type="match status" value="1"/>
</dbReference>
<feature type="domain" description="PUB" evidence="3">
    <location>
        <begin position="128"/>
        <end position="193"/>
    </location>
</feature>
<feature type="compositionally biased region" description="Acidic residues" evidence="2">
    <location>
        <begin position="312"/>
        <end position="326"/>
    </location>
</feature>
<feature type="region of interest" description="Disordered" evidence="2">
    <location>
        <begin position="80"/>
        <end position="100"/>
    </location>
</feature>
<dbReference type="Pfam" id="PF09409">
    <property type="entry name" value="PUB"/>
    <property type="match status" value="1"/>
</dbReference>
<evidence type="ECO:0000313" key="4">
    <source>
        <dbReference type="EMBL" id="WRT64853.1"/>
    </source>
</evidence>
<dbReference type="InterPro" id="IPR018997">
    <property type="entry name" value="PUB_domain"/>
</dbReference>
<feature type="region of interest" description="Disordered" evidence="2">
    <location>
        <begin position="266"/>
        <end position="349"/>
    </location>
</feature>
<name>A0ABZ1CSW6_9TREE</name>
<feature type="compositionally biased region" description="Gly residues" evidence="2">
    <location>
        <begin position="339"/>
        <end position="349"/>
    </location>
</feature>
<feature type="compositionally biased region" description="Polar residues" evidence="2">
    <location>
        <begin position="80"/>
        <end position="92"/>
    </location>
</feature>
<protein>
    <recommendedName>
        <fullName evidence="3">PUB domain-containing protein</fullName>
    </recommendedName>
</protein>
<dbReference type="RefSeq" id="XP_062789593.1">
    <property type="nucleotide sequence ID" value="XM_062933542.1"/>
</dbReference>
<feature type="compositionally biased region" description="Polar residues" evidence="2">
    <location>
        <begin position="53"/>
        <end position="66"/>
    </location>
</feature>
<feature type="region of interest" description="Disordered" evidence="2">
    <location>
        <begin position="22"/>
        <end position="66"/>
    </location>
</feature>
<dbReference type="Gene3D" id="1.20.58.2190">
    <property type="match status" value="1"/>
</dbReference>
<dbReference type="PANTHER" id="PTHR23153:SF38">
    <property type="entry name" value="UBX DOMAIN-CONTAINING PROTEIN 6"/>
    <property type="match status" value="1"/>
</dbReference>
<accession>A0ABZ1CSW6</accession>
<dbReference type="CDD" id="cd09212">
    <property type="entry name" value="PUB"/>
    <property type="match status" value="1"/>
</dbReference>
<gene>
    <name evidence="4" type="ORF">IL334_001789</name>
</gene>
<organism evidence="4 5">
    <name type="scientific">Kwoniella shivajii</name>
    <dbReference type="NCBI Taxonomy" id="564305"/>
    <lineage>
        <taxon>Eukaryota</taxon>
        <taxon>Fungi</taxon>
        <taxon>Dikarya</taxon>
        <taxon>Basidiomycota</taxon>
        <taxon>Agaricomycotina</taxon>
        <taxon>Tremellomycetes</taxon>
        <taxon>Tremellales</taxon>
        <taxon>Cryptococcaceae</taxon>
        <taxon>Kwoniella</taxon>
    </lineage>
</organism>
<dbReference type="PANTHER" id="PTHR23153">
    <property type="entry name" value="UBX-RELATED"/>
    <property type="match status" value="1"/>
</dbReference>
<evidence type="ECO:0000256" key="1">
    <source>
        <dbReference type="SAM" id="Coils"/>
    </source>
</evidence>
<keyword evidence="1" id="KW-0175">Coiled coil</keyword>
<dbReference type="GeneID" id="87953920"/>
<evidence type="ECO:0000313" key="5">
    <source>
        <dbReference type="Proteomes" id="UP001329825"/>
    </source>
</evidence>
<feature type="coiled-coil region" evidence="1">
    <location>
        <begin position="198"/>
        <end position="225"/>
    </location>
</feature>
<proteinExistence type="predicted"/>
<dbReference type="EMBL" id="CP141882">
    <property type="protein sequence ID" value="WRT64853.1"/>
    <property type="molecule type" value="Genomic_DNA"/>
</dbReference>
<sequence>MTTPTPVVTQAERRAMMAAAVEARFRPPPSYDEIASSSSPDPSTYTTPAQPIHSPSVSAPVTPAQSRTINPAAQAAQARFNAQSNSTSNTPAVEQWKATEKGDRDCRKEFAKKLDRGIIRDNGYTNTLEAVETLIKISDNIINSQDPKFRKLKSSNSMLKNKVLDVKGGQDYLFALGFRRQSSDFIEYWVFSSTIKKMHELKIGAEVLKDHLKSLQERVELSKQSKIYGASVEASRRAAALAEFEADRDSVRARAERERIVREAKEAKERQAREDELAKEAELVADRDDEERRELRDTVVRPTANTRQRSDGDDDEEEEEEEEEGAELPSYAEDRESRGWGGAGRRLGG</sequence>
<dbReference type="Proteomes" id="UP001329825">
    <property type="component" value="Chromosome 2"/>
</dbReference>
<reference evidence="4 5" key="1">
    <citation type="submission" date="2024-01" db="EMBL/GenBank/DDBJ databases">
        <title>Comparative genomics of Cryptococcus and Kwoniella reveals pathogenesis evolution and contrasting modes of karyotype evolution via chromosome fusion or intercentromeric recombination.</title>
        <authorList>
            <person name="Coelho M.A."/>
            <person name="David-Palma M."/>
            <person name="Shea T."/>
            <person name="Bowers K."/>
            <person name="McGinley-Smith S."/>
            <person name="Mohammad A.W."/>
            <person name="Gnirke A."/>
            <person name="Yurkov A.M."/>
            <person name="Nowrousian M."/>
            <person name="Sun S."/>
            <person name="Cuomo C.A."/>
            <person name="Heitman J."/>
        </authorList>
    </citation>
    <scope>NUCLEOTIDE SEQUENCE [LARGE SCALE GENOMIC DNA]</scope>
    <source>
        <strain evidence="4">CBS 11374</strain>
    </source>
</reference>